<dbReference type="InterPro" id="IPR009001">
    <property type="entry name" value="Transl_elong_EF1A/Init_IF2_C"/>
</dbReference>
<dbReference type="CDD" id="cd03707">
    <property type="entry name" value="EFTU_III"/>
    <property type="match status" value="1"/>
</dbReference>
<dbReference type="FunFam" id="3.40.50.300:FF:000003">
    <property type="entry name" value="Elongation factor Tu"/>
    <property type="match status" value="1"/>
</dbReference>
<evidence type="ECO:0000256" key="11">
    <source>
        <dbReference type="HAMAP-Rule" id="MF_00118"/>
    </source>
</evidence>
<dbReference type="Gene3D" id="2.40.30.10">
    <property type="entry name" value="Translation factors"/>
    <property type="match status" value="2"/>
</dbReference>
<dbReference type="InterPro" id="IPR009000">
    <property type="entry name" value="Transl_B-barrel_sf"/>
</dbReference>
<keyword evidence="5 11" id="KW-0251">Elongation factor</keyword>
<sequence>MARAKFERNKPHINIGTVGHVDHGKTTLTAAITMTLAAMGQAVAKGYDQIDNAPEEKARGITINTAHVEYETENRHYAHVDCPGHADYVKNMITGAAQMDGGILVVAATDGPMPQTREHILLAKQVGVPSLVVFLNKEDLMDDPELLELVELELRELLTSYDFPGDDIPIIKGSGLQALEAMTKNPKTQRGENEWVDKIYELMDSVDSFIPTPERDVDKPFLMAIEDVFSITGRGTVATGRIERGKVKVGDNVELVGIRDTRNTTVTGIEMFKKSLDEGMAGDNAGVLLRGIQKTDIERGMVLAKPGSITPHTQFEGEVYVLTEKEGGRKTPFFSGYRPQFYVRTTDVTGTITAFTSDDGSEAEMVMPGDRIKMSVELINPIAIEQGMRFAIREGGRTIGAGVVSKILK</sequence>
<dbReference type="GO" id="GO:0003924">
    <property type="term" value="F:GTPase activity"/>
    <property type="evidence" value="ECO:0007669"/>
    <property type="project" value="UniProtKB-UniRule"/>
</dbReference>
<dbReference type="PANTHER" id="PTHR43721:SF22">
    <property type="entry name" value="ELONGATION FACTOR TU, MITOCHONDRIAL"/>
    <property type="match status" value="1"/>
</dbReference>
<dbReference type="GO" id="GO:0005525">
    <property type="term" value="F:GTP binding"/>
    <property type="evidence" value="ECO:0007669"/>
    <property type="project" value="UniProtKB-UniRule"/>
</dbReference>
<dbReference type="SUPFAM" id="SSF50465">
    <property type="entry name" value="EF-Tu/eEF-1alpha/eIF2-gamma C-terminal domain"/>
    <property type="match status" value="1"/>
</dbReference>
<evidence type="ECO:0000256" key="9">
    <source>
        <dbReference type="ARBA" id="ARBA00023134"/>
    </source>
</evidence>
<dbReference type="InterPro" id="IPR050055">
    <property type="entry name" value="EF-Tu_GTPase"/>
</dbReference>
<dbReference type="InterPro" id="IPR031157">
    <property type="entry name" value="G_TR_CS"/>
</dbReference>
<keyword evidence="11" id="KW-0479">Metal-binding</keyword>
<comment type="catalytic activity">
    <reaction evidence="11">
        <text>GTP + H2O = GDP + phosphate + H(+)</text>
        <dbReference type="Rhea" id="RHEA:19669"/>
        <dbReference type="ChEBI" id="CHEBI:15377"/>
        <dbReference type="ChEBI" id="CHEBI:15378"/>
        <dbReference type="ChEBI" id="CHEBI:37565"/>
        <dbReference type="ChEBI" id="CHEBI:43474"/>
        <dbReference type="ChEBI" id="CHEBI:58189"/>
        <dbReference type="EC" id="3.6.5.3"/>
    </reaction>
</comment>
<dbReference type="SUPFAM" id="SSF52540">
    <property type="entry name" value="P-loop containing nucleoside triphosphate hydrolases"/>
    <property type="match status" value="1"/>
</dbReference>
<dbReference type="InterPro" id="IPR000795">
    <property type="entry name" value="T_Tr_GTP-bd_dom"/>
</dbReference>
<keyword evidence="3 11" id="KW-0963">Cytoplasm</keyword>
<comment type="function">
    <text evidence="11">GTP hydrolase that promotes the GTP-dependent binding of aminoacyl-tRNA to the A-site of ribosomes during protein biosynthesis.</text>
</comment>
<dbReference type="GO" id="GO:0000287">
    <property type="term" value="F:magnesium ion binding"/>
    <property type="evidence" value="ECO:0007669"/>
    <property type="project" value="UniProtKB-UniRule"/>
</dbReference>
<dbReference type="NCBIfam" id="TIGR00231">
    <property type="entry name" value="small_GTP"/>
    <property type="match status" value="1"/>
</dbReference>
<dbReference type="AlphaFoldDB" id="A0A846HDE7"/>
<dbReference type="GO" id="GO:0003746">
    <property type="term" value="F:translation elongation factor activity"/>
    <property type="evidence" value="ECO:0007669"/>
    <property type="project" value="UniProtKB-UniRule"/>
</dbReference>
<dbReference type="Gene3D" id="3.40.50.300">
    <property type="entry name" value="P-loop containing nucleotide triphosphate hydrolases"/>
    <property type="match status" value="1"/>
</dbReference>
<proteinExistence type="inferred from homology"/>
<dbReference type="PROSITE" id="PS00301">
    <property type="entry name" value="G_TR_1"/>
    <property type="match status" value="1"/>
</dbReference>
<dbReference type="InterPro" id="IPR004161">
    <property type="entry name" value="EFTu-like_2"/>
</dbReference>
<dbReference type="InterPro" id="IPR041709">
    <property type="entry name" value="EF-Tu_GTP-bd"/>
</dbReference>
<dbReference type="SUPFAM" id="SSF50447">
    <property type="entry name" value="Translation proteins"/>
    <property type="match status" value="1"/>
</dbReference>
<evidence type="ECO:0000256" key="5">
    <source>
        <dbReference type="ARBA" id="ARBA00022768"/>
    </source>
</evidence>
<organism evidence="13 14">
    <name type="scientific">Hassallia byssoidea VB512170</name>
    <dbReference type="NCBI Taxonomy" id="1304833"/>
    <lineage>
        <taxon>Bacteria</taxon>
        <taxon>Bacillati</taxon>
        <taxon>Cyanobacteriota</taxon>
        <taxon>Cyanophyceae</taxon>
        <taxon>Nostocales</taxon>
        <taxon>Tolypothrichaceae</taxon>
        <taxon>Hassallia</taxon>
    </lineage>
</organism>
<comment type="similarity">
    <text evidence="1 11">Belongs to the TRAFAC class translation factor GTPase superfamily. Classic translation factor GTPase family. EF-Tu/EF-1A subfamily.</text>
</comment>
<keyword evidence="14" id="KW-1185">Reference proteome</keyword>
<feature type="binding site" evidence="11">
    <location>
        <begin position="19"/>
        <end position="26"/>
    </location>
    <ligand>
        <name>GTP</name>
        <dbReference type="ChEBI" id="CHEBI:37565"/>
    </ligand>
</feature>
<dbReference type="NCBIfam" id="NF009373">
    <property type="entry name" value="PRK12736.1"/>
    <property type="match status" value="1"/>
</dbReference>
<dbReference type="Pfam" id="PF00009">
    <property type="entry name" value="GTP_EFTU"/>
    <property type="match status" value="1"/>
</dbReference>
<dbReference type="CDD" id="cd03697">
    <property type="entry name" value="EFTU_II"/>
    <property type="match status" value="1"/>
</dbReference>
<evidence type="ECO:0000313" key="14">
    <source>
        <dbReference type="Proteomes" id="UP000031549"/>
    </source>
</evidence>
<evidence type="ECO:0000256" key="8">
    <source>
        <dbReference type="ARBA" id="ARBA00022917"/>
    </source>
</evidence>
<dbReference type="InterPro" id="IPR027417">
    <property type="entry name" value="P-loop_NTPase"/>
</dbReference>
<dbReference type="NCBIfam" id="NF000766">
    <property type="entry name" value="PRK00049.1"/>
    <property type="match status" value="1"/>
</dbReference>
<dbReference type="NCBIfam" id="TIGR00485">
    <property type="entry name" value="EF-Tu"/>
    <property type="match status" value="1"/>
</dbReference>
<feature type="domain" description="Tr-type G" evidence="12">
    <location>
        <begin position="10"/>
        <end position="214"/>
    </location>
</feature>
<dbReference type="Pfam" id="PF03143">
    <property type="entry name" value="GTP_EFTU_D3"/>
    <property type="match status" value="1"/>
</dbReference>
<evidence type="ECO:0000256" key="10">
    <source>
        <dbReference type="ARBA" id="ARBA00029554"/>
    </source>
</evidence>
<dbReference type="InterPro" id="IPR004160">
    <property type="entry name" value="Transl_elong_EFTu/EF1A_C"/>
</dbReference>
<feature type="binding site" evidence="11">
    <location>
        <begin position="81"/>
        <end position="85"/>
    </location>
    <ligand>
        <name>GTP</name>
        <dbReference type="ChEBI" id="CHEBI:37565"/>
    </ligand>
</feature>
<reference evidence="13 14" key="1">
    <citation type="journal article" date="2015" name="Genome Announc.">
        <title>Draft Genome Sequence of Cyanobacterium Hassallia byssoidea Strain VB512170, Isolated from Monuments in India.</title>
        <authorList>
            <person name="Singh D."/>
            <person name="Chandrababunaidu M.M."/>
            <person name="Panda A."/>
            <person name="Sen D."/>
            <person name="Bhattacharyya S."/>
            <person name="Adhikary S.P."/>
            <person name="Tripathy S."/>
        </authorList>
    </citation>
    <scope>NUCLEOTIDE SEQUENCE [LARGE SCALE GENOMIC DNA]</scope>
    <source>
        <strain evidence="13 14">VB512170</strain>
    </source>
</reference>
<comment type="subcellular location">
    <subcellularLocation>
        <location evidence="11">Cytoplasm</location>
    </subcellularLocation>
</comment>
<dbReference type="InterPro" id="IPR033720">
    <property type="entry name" value="EFTU_2"/>
</dbReference>
<evidence type="ECO:0000256" key="7">
    <source>
        <dbReference type="ARBA" id="ARBA00022842"/>
    </source>
</evidence>
<comment type="caution">
    <text evidence="13">The sequence shown here is derived from an EMBL/GenBank/DDBJ whole genome shotgun (WGS) entry which is preliminary data.</text>
</comment>
<dbReference type="RefSeq" id="WP_039742502.1">
    <property type="nucleotide sequence ID" value="NZ_JTCM02000051.1"/>
</dbReference>
<dbReference type="Pfam" id="PF03144">
    <property type="entry name" value="GTP_EFTU_D2"/>
    <property type="match status" value="1"/>
</dbReference>
<dbReference type="InterPro" id="IPR005225">
    <property type="entry name" value="Small_GTP-bd"/>
</dbReference>
<feature type="binding site" evidence="11">
    <location>
        <begin position="136"/>
        <end position="139"/>
    </location>
    <ligand>
        <name>GTP</name>
        <dbReference type="ChEBI" id="CHEBI:37565"/>
    </ligand>
</feature>
<evidence type="ECO:0000256" key="1">
    <source>
        <dbReference type="ARBA" id="ARBA00007249"/>
    </source>
</evidence>
<dbReference type="EC" id="3.6.5.3" evidence="11"/>
<dbReference type="Proteomes" id="UP000031549">
    <property type="component" value="Unassembled WGS sequence"/>
</dbReference>
<keyword evidence="6 11" id="KW-0378">Hydrolase</keyword>
<gene>
    <name evidence="11 13" type="primary">tuf</name>
    <name evidence="13" type="ORF">PI95_020295</name>
</gene>
<evidence type="ECO:0000256" key="6">
    <source>
        <dbReference type="ARBA" id="ARBA00022801"/>
    </source>
</evidence>
<dbReference type="GO" id="GO:0005829">
    <property type="term" value="C:cytosol"/>
    <property type="evidence" value="ECO:0007669"/>
    <property type="project" value="TreeGrafter"/>
</dbReference>
<accession>A0A846HDE7</accession>
<keyword evidence="7 11" id="KW-0460">Magnesium</keyword>
<keyword evidence="4 11" id="KW-0547">Nucleotide-binding</keyword>
<feature type="binding site" evidence="11">
    <location>
        <position position="26"/>
    </location>
    <ligand>
        <name>Mg(2+)</name>
        <dbReference type="ChEBI" id="CHEBI:18420"/>
    </ligand>
</feature>
<evidence type="ECO:0000256" key="3">
    <source>
        <dbReference type="ARBA" id="ARBA00022490"/>
    </source>
</evidence>
<dbReference type="HAMAP" id="MF_00118_B">
    <property type="entry name" value="EF_Tu_B"/>
    <property type="match status" value="1"/>
</dbReference>
<evidence type="ECO:0000259" key="12">
    <source>
        <dbReference type="PROSITE" id="PS51722"/>
    </source>
</evidence>
<dbReference type="FunFam" id="2.40.30.10:FF:000046">
    <property type="entry name" value="Elongation factor Tu"/>
    <property type="match status" value="1"/>
</dbReference>
<evidence type="ECO:0000313" key="13">
    <source>
        <dbReference type="EMBL" id="NEU74829.1"/>
    </source>
</evidence>
<dbReference type="PRINTS" id="PR00315">
    <property type="entry name" value="ELONGATNFCT"/>
</dbReference>
<dbReference type="InterPro" id="IPR004541">
    <property type="entry name" value="Transl_elong_EFTu/EF1A_bac/org"/>
</dbReference>
<dbReference type="FunFam" id="2.40.30.10:FF:000001">
    <property type="entry name" value="Elongation factor Tu"/>
    <property type="match status" value="1"/>
</dbReference>
<keyword evidence="9 11" id="KW-0342">GTP-binding</keyword>
<evidence type="ECO:0000256" key="2">
    <source>
        <dbReference type="ARBA" id="ARBA00011245"/>
    </source>
</evidence>
<dbReference type="NCBIfam" id="NF009372">
    <property type="entry name" value="PRK12735.1"/>
    <property type="match status" value="1"/>
</dbReference>
<dbReference type="EMBL" id="JTCM02000051">
    <property type="protein sequence ID" value="NEU74829.1"/>
    <property type="molecule type" value="Genomic_DNA"/>
</dbReference>
<name>A0A846HDE7_9CYAN</name>
<evidence type="ECO:0000256" key="4">
    <source>
        <dbReference type="ARBA" id="ARBA00022741"/>
    </source>
</evidence>
<dbReference type="PROSITE" id="PS51722">
    <property type="entry name" value="G_TR_2"/>
    <property type="match status" value="1"/>
</dbReference>
<comment type="subunit">
    <text evidence="2 11">Monomer.</text>
</comment>
<protein>
    <recommendedName>
        <fullName evidence="10 11">Elongation factor Tu</fullName>
        <shortName evidence="11">EF-Tu</shortName>
        <ecNumber evidence="11">3.6.5.3</ecNumber>
    </recommendedName>
</protein>
<keyword evidence="8 11" id="KW-0648">Protein biosynthesis</keyword>
<dbReference type="CDD" id="cd01884">
    <property type="entry name" value="EF_Tu"/>
    <property type="match status" value="1"/>
</dbReference>
<dbReference type="PANTHER" id="PTHR43721">
    <property type="entry name" value="ELONGATION FACTOR TU-RELATED"/>
    <property type="match status" value="1"/>
</dbReference>